<dbReference type="AlphaFoldDB" id="A0A2P8FHC2"/>
<evidence type="ECO:0000256" key="2">
    <source>
        <dbReference type="ARBA" id="ARBA00022692"/>
    </source>
</evidence>
<feature type="transmembrane region" description="Helical" evidence="6">
    <location>
        <begin position="73"/>
        <end position="92"/>
    </location>
</feature>
<dbReference type="Pfam" id="PF05875">
    <property type="entry name" value="Ceramidase"/>
    <property type="match status" value="1"/>
</dbReference>
<dbReference type="GO" id="GO:0016811">
    <property type="term" value="F:hydrolase activity, acting on carbon-nitrogen (but not peptide) bonds, in linear amides"/>
    <property type="evidence" value="ECO:0007669"/>
    <property type="project" value="InterPro"/>
</dbReference>
<dbReference type="Proteomes" id="UP000240418">
    <property type="component" value="Unassembled WGS sequence"/>
</dbReference>
<feature type="transmembrane region" description="Helical" evidence="6">
    <location>
        <begin position="187"/>
        <end position="205"/>
    </location>
</feature>
<comment type="caution">
    <text evidence="7">The sequence shown here is derived from an EMBL/GenBank/DDBJ whole genome shotgun (WGS) entry which is preliminary data.</text>
</comment>
<feature type="transmembrane region" description="Helical" evidence="6">
    <location>
        <begin position="18"/>
        <end position="38"/>
    </location>
</feature>
<gene>
    <name evidence="7" type="ORF">CLV88_102254</name>
</gene>
<keyword evidence="3" id="KW-0378">Hydrolase</keyword>
<evidence type="ECO:0000256" key="6">
    <source>
        <dbReference type="SAM" id="Phobius"/>
    </source>
</evidence>
<evidence type="ECO:0000313" key="7">
    <source>
        <dbReference type="EMBL" id="PSL21134.1"/>
    </source>
</evidence>
<dbReference type="InterPro" id="IPR008901">
    <property type="entry name" value="ACER"/>
</dbReference>
<protein>
    <submittedName>
        <fullName evidence="7">Ceramidase</fullName>
    </submittedName>
</protein>
<dbReference type="GO" id="GO:0006672">
    <property type="term" value="P:ceramide metabolic process"/>
    <property type="evidence" value="ECO:0007669"/>
    <property type="project" value="InterPro"/>
</dbReference>
<feature type="transmembrane region" description="Helical" evidence="6">
    <location>
        <begin position="130"/>
        <end position="150"/>
    </location>
</feature>
<feature type="transmembrane region" description="Helical" evidence="6">
    <location>
        <begin position="104"/>
        <end position="124"/>
    </location>
</feature>
<name>A0A2P8FHC2_9RHOB</name>
<evidence type="ECO:0000256" key="1">
    <source>
        <dbReference type="ARBA" id="ARBA00004141"/>
    </source>
</evidence>
<reference evidence="7 8" key="1">
    <citation type="submission" date="2018-03" db="EMBL/GenBank/DDBJ databases">
        <title>Genomic Encyclopedia of Archaeal and Bacterial Type Strains, Phase II (KMG-II): from individual species to whole genera.</title>
        <authorList>
            <person name="Goeker M."/>
        </authorList>
    </citation>
    <scope>NUCLEOTIDE SEQUENCE [LARGE SCALE GENOMIC DNA]</scope>
    <source>
        <strain evidence="7 8">DSM 100673</strain>
    </source>
</reference>
<keyword evidence="8" id="KW-1185">Reference proteome</keyword>
<accession>A0A2P8FHC2</accession>
<feature type="transmembrane region" description="Helical" evidence="6">
    <location>
        <begin position="157"/>
        <end position="175"/>
    </location>
</feature>
<evidence type="ECO:0000256" key="4">
    <source>
        <dbReference type="ARBA" id="ARBA00022989"/>
    </source>
</evidence>
<feature type="transmembrane region" description="Helical" evidence="6">
    <location>
        <begin position="50"/>
        <end position="67"/>
    </location>
</feature>
<dbReference type="OrthoDB" id="277121at2"/>
<dbReference type="EMBL" id="PYGJ01000002">
    <property type="protein sequence ID" value="PSL21134.1"/>
    <property type="molecule type" value="Genomic_DNA"/>
</dbReference>
<evidence type="ECO:0000256" key="3">
    <source>
        <dbReference type="ARBA" id="ARBA00022801"/>
    </source>
</evidence>
<proteinExistence type="predicted"/>
<sequence>MDWTRQIDGYCERLGPMYWAEPVNAVTNLAFLIAAYVMWRRVQEPGLGTARLLCVVLGMIGLGSYLFHTHAEVWSAVADVVPIAIYVLIYIWAANRYYWGMRWFAALGATVLFFPYAYVTVPLFQMVPFIGSSAGYWPVPTLIAIYAVLLRARVPNVAKGLGIGAAILVVSLVMRSLDEPICDAIPLGTHFLWHVLNAIMLGWMIEVLRRHLKTQGEV</sequence>
<keyword evidence="2 6" id="KW-0812">Transmembrane</keyword>
<organism evidence="7 8">
    <name type="scientific">Shimia abyssi</name>
    <dbReference type="NCBI Taxonomy" id="1662395"/>
    <lineage>
        <taxon>Bacteria</taxon>
        <taxon>Pseudomonadati</taxon>
        <taxon>Pseudomonadota</taxon>
        <taxon>Alphaproteobacteria</taxon>
        <taxon>Rhodobacterales</taxon>
        <taxon>Roseobacteraceae</taxon>
    </lineage>
</organism>
<dbReference type="RefSeq" id="WP_106607331.1">
    <property type="nucleotide sequence ID" value="NZ_PYGJ01000002.1"/>
</dbReference>
<dbReference type="GO" id="GO:0016020">
    <property type="term" value="C:membrane"/>
    <property type="evidence" value="ECO:0007669"/>
    <property type="project" value="UniProtKB-SubCell"/>
</dbReference>
<keyword evidence="5 6" id="KW-0472">Membrane</keyword>
<keyword evidence="4 6" id="KW-1133">Transmembrane helix</keyword>
<evidence type="ECO:0000256" key="5">
    <source>
        <dbReference type="ARBA" id="ARBA00023136"/>
    </source>
</evidence>
<evidence type="ECO:0000313" key="8">
    <source>
        <dbReference type="Proteomes" id="UP000240418"/>
    </source>
</evidence>
<comment type="subcellular location">
    <subcellularLocation>
        <location evidence="1">Membrane</location>
        <topology evidence="1">Multi-pass membrane protein</topology>
    </subcellularLocation>
</comment>